<accession>A0A8C4Q649</accession>
<dbReference type="Proteomes" id="UP000694388">
    <property type="component" value="Unplaced"/>
</dbReference>
<proteinExistence type="predicted"/>
<sequence length="124" mass="13884">MKRRTTDTVTYCLGSSITACDFCGSGCAPSFPKDEKLCRQWCQAQRREHFTPMPGVTLLCSEYFLNSDFDSTGQTKRLKQGVMPSVFKFPLHLQKVSIHNLLQCICLHIISARSTSSCSLEPSV</sequence>
<dbReference type="SUPFAM" id="SSF57716">
    <property type="entry name" value="Glucocorticoid receptor-like (DNA-binding domain)"/>
    <property type="match status" value="1"/>
</dbReference>
<dbReference type="PROSITE" id="PS50950">
    <property type="entry name" value="ZF_THAP"/>
    <property type="match status" value="1"/>
</dbReference>
<dbReference type="PROSITE" id="PS51257">
    <property type="entry name" value="PROKAR_LIPOPROTEIN"/>
    <property type="match status" value="1"/>
</dbReference>
<organism evidence="7 8">
    <name type="scientific">Eptatretus burgeri</name>
    <name type="common">Inshore hagfish</name>
    <dbReference type="NCBI Taxonomy" id="7764"/>
    <lineage>
        <taxon>Eukaryota</taxon>
        <taxon>Metazoa</taxon>
        <taxon>Chordata</taxon>
        <taxon>Craniata</taxon>
        <taxon>Vertebrata</taxon>
        <taxon>Cyclostomata</taxon>
        <taxon>Myxini</taxon>
        <taxon>Myxiniformes</taxon>
        <taxon>Myxinidae</taxon>
        <taxon>Eptatretinae</taxon>
        <taxon>Eptatretus</taxon>
    </lineage>
</organism>
<evidence type="ECO:0000256" key="4">
    <source>
        <dbReference type="ARBA" id="ARBA00023125"/>
    </source>
</evidence>
<keyword evidence="4 5" id="KW-0238">DNA-binding</keyword>
<evidence type="ECO:0000256" key="1">
    <source>
        <dbReference type="ARBA" id="ARBA00022723"/>
    </source>
</evidence>
<evidence type="ECO:0000256" key="5">
    <source>
        <dbReference type="PROSITE-ProRule" id="PRU00309"/>
    </source>
</evidence>
<name>A0A8C4Q649_EPTBU</name>
<dbReference type="GO" id="GO:0003677">
    <property type="term" value="F:DNA binding"/>
    <property type="evidence" value="ECO:0007669"/>
    <property type="project" value="UniProtKB-UniRule"/>
</dbReference>
<dbReference type="SMART" id="SM00980">
    <property type="entry name" value="THAP"/>
    <property type="match status" value="1"/>
</dbReference>
<evidence type="ECO:0000313" key="8">
    <source>
        <dbReference type="Proteomes" id="UP000694388"/>
    </source>
</evidence>
<evidence type="ECO:0000256" key="3">
    <source>
        <dbReference type="ARBA" id="ARBA00022833"/>
    </source>
</evidence>
<dbReference type="GO" id="GO:0008270">
    <property type="term" value="F:zinc ion binding"/>
    <property type="evidence" value="ECO:0007669"/>
    <property type="project" value="UniProtKB-KW"/>
</dbReference>
<dbReference type="Pfam" id="PF05485">
    <property type="entry name" value="THAP"/>
    <property type="match status" value="1"/>
</dbReference>
<dbReference type="GeneTree" id="ENSGT00930000152798"/>
<keyword evidence="8" id="KW-1185">Reference proteome</keyword>
<keyword evidence="2 5" id="KW-0863">Zinc-finger</keyword>
<protein>
    <recommendedName>
        <fullName evidence="6">THAP-type domain-containing protein</fullName>
    </recommendedName>
</protein>
<evidence type="ECO:0000259" key="6">
    <source>
        <dbReference type="PROSITE" id="PS50950"/>
    </source>
</evidence>
<dbReference type="InterPro" id="IPR006612">
    <property type="entry name" value="THAP_Znf"/>
</dbReference>
<keyword evidence="1" id="KW-0479">Metal-binding</keyword>
<reference evidence="7" key="1">
    <citation type="submission" date="2025-08" db="UniProtKB">
        <authorList>
            <consortium name="Ensembl"/>
        </authorList>
    </citation>
    <scope>IDENTIFICATION</scope>
</reference>
<reference evidence="7" key="2">
    <citation type="submission" date="2025-09" db="UniProtKB">
        <authorList>
            <consortium name="Ensembl"/>
        </authorList>
    </citation>
    <scope>IDENTIFICATION</scope>
</reference>
<evidence type="ECO:0000256" key="2">
    <source>
        <dbReference type="ARBA" id="ARBA00022771"/>
    </source>
</evidence>
<keyword evidence="3" id="KW-0862">Zinc</keyword>
<dbReference type="Ensembl" id="ENSEBUT00000010886.1">
    <property type="protein sequence ID" value="ENSEBUP00000010340.1"/>
    <property type="gene ID" value="ENSEBUG00000006654.1"/>
</dbReference>
<dbReference type="InterPro" id="IPR026521">
    <property type="entry name" value="THAP2"/>
</dbReference>
<feature type="domain" description="THAP-type" evidence="6">
    <location>
        <begin position="1"/>
        <end position="87"/>
    </location>
</feature>
<evidence type="ECO:0000313" key="7">
    <source>
        <dbReference type="Ensembl" id="ENSEBUP00000010340.1"/>
    </source>
</evidence>
<dbReference type="PANTHER" id="PTHR47696">
    <property type="entry name" value="THAP DOMAIN-CONTAINING PROTEIN 2"/>
    <property type="match status" value="1"/>
</dbReference>
<dbReference type="AlphaFoldDB" id="A0A8C4Q649"/>
<dbReference type="PANTHER" id="PTHR47696:SF1">
    <property type="entry name" value="THAP DOMAIN-CONTAINING PROTEIN 2"/>
    <property type="match status" value="1"/>
</dbReference>